<keyword evidence="4" id="KW-0158">Chromosome</keyword>
<dbReference type="Pfam" id="PF10451">
    <property type="entry name" value="Stn1"/>
    <property type="match status" value="2"/>
</dbReference>
<protein>
    <recommendedName>
        <fullName evidence="3">CST complex subunit STN1</fullName>
    </recommendedName>
    <alternativeName>
        <fullName evidence="8">Suppressor of cdc thirteen homolog</fullName>
    </alternativeName>
</protein>
<comment type="caution">
    <text evidence="11">The sequence shown here is derived from an EMBL/GenBank/DDBJ whole genome shotgun (WGS) entry which is preliminary data.</text>
</comment>
<reference evidence="11" key="1">
    <citation type="submission" date="2022-09" db="EMBL/GenBank/DDBJ databases">
        <title>Fusarium specimens isolated from Avocado Roots.</title>
        <authorList>
            <person name="Stajich J."/>
            <person name="Roper C."/>
            <person name="Heimlech-Rivalta G."/>
        </authorList>
    </citation>
    <scope>NUCLEOTIDE SEQUENCE</scope>
    <source>
        <strain evidence="11">CF00136</strain>
    </source>
</reference>
<feature type="compositionally biased region" description="Basic and acidic residues" evidence="9">
    <location>
        <begin position="196"/>
        <end position="208"/>
    </location>
</feature>
<organism evidence="11 12">
    <name type="scientific">Fusarium torreyae</name>
    <dbReference type="NCBI Taxonomy" id="1237075"/>
    <lineage>
        <taxon>Eukaryota</taxon>
        <taxon>Fungi</taxon>
        <taxon>Dikarya</taxon>
        <taxon>Ascomycota</taxon>
        <taxon>Pezizomycotina</taxon>
        <taxon>Sordariomycetes</taxon>
        <taxon>Hypocreomycetidae</taxon>
        <taxon>Hypocreales</taxon>
        <taxon>Nectriaceae</taxon>
        <taxon>Fusarium</taxon>
    </lineage>
</organism>
<dbReference type="OrthoDB" id="77828at2759"/>
<dbReference type="EMBL" id="JAOQAZ010000014">
    <property type="protein sequence ID" value="KAJ4259795.1"/>
    <property type="molecule type" value="Genomic_DNA"/>
</dbReference>
<keyword evidence="5" id="KW-0779">Telomere</keyword>
<dbReference type="PANTHER" id="PTHR13989">
    <property type="entry name" value="REPLICATION PROTEIN A-RELATED"/>
    <property type="match status" value="1"/>
</dbReference>
<evidence type="ECO:0000256" key="4">
    <source>
        <dbReference type="ARBA" id="ARBA00022454"/>
    </source>
</evidence>
<sequence>MMRWNDSVKPPIYPRFCFHLAPTANKWCHFRVVDIHRLEQHEGFEGENFFFYENIPIKWVRIVGLVVAIDEFWGRHVYTIDDSSGACIECIVAIPVSTDGSAATAGEAATKVDADQPKAKKPIPDNLDVGCIVNVKGYLSTFRDERQLTIHNMRILRSTAEEVELWEERVEFQSSVLQKPWILRNRDIRRCRKEAERSEEVVERKRSEEEAEEEKKRKRIKAMIEPRIAKQPPEPAGQKQRSIKKQQRPSKETRLDLRQVVLEQGQRGKYDALGY</sequence>
<evidence type="ECO:0000256" key="3">
    <source>
        <dbReference type="ARBA" id="ARBA00017411"/>
    </source>
</evidence>
<evidence type="ECO:0000256" key="7">
    <source>
        <dbReference type="ARBA" id="ARBA00023242"/>
    </source>
</evidence>
<proteinExistence type="predicted"/>
<keyword evidence="7" id="KW-0539">Nucleus</keyword>
<name>A0A9W8RZ43_9HYPO</name>
<dbReference type="SUPFAM" id="SSF50249">
    <property type="entry name" value="Nucleic acid-binding proteins"/>
    <property type="match status" value="1"/>
</dbReference>
<evidence type="ECO:0000256" key="8">
    <source>
        <dbReference type="ARBA" id="ARBA00030039"/>
    </source>
</evidence>
<comment type="subcellular location">
    <subcellularLocation>
        <location evidence="2">Chromosome</location>
        <location evidence="2">Telomere</location>
    </subcellularLocation>
    <subcellularLocation>
        <location evidence="1">Nucleus</location>
    </subcellularLocation>
</comment>
<evidence type="ECO:0000256" key="6">
    <source>
        <dbReference type="ARBA" id="ARBA00023125"/>
    </source>
</evidence>
<dbReference type="Gene3D" id="2.40.50.140">
    <property type="entry name" value="Nucleic acid-binding proteins"/>
    <property type="match status" value="1"/>
</dbReference>
<evidence type="ECO:0000259" key="10">
    <source>
        <dbReference type="Pfam" id="PF10451"/>
    </source>
</evidence>
<evidence type="ECO:0000256" key="2">
    <source>
        <dbReference type="ARBA" id="ARBA00004574"/>
    </source>
</evidence>
<evidence type="ECO:0000256" key="9">
    <source>
        <dbReference type="SAM" id="MobiDB-lite"/>
    </source>
</evidence>
<feature type="region of interest" description="Disordered" evidence="9">
    <location>
        <begin position="196"/>
        <end position="260"/>
    </location>
</feature>
<evidence type="ECO:0000313" key="12">
    <source>
        <dbReference type="Proteomes" id="UP001152049"/>
    </source>
</evidence>
<dbReference type="PANTHER" id="PTHR13989:SF33">
    <property type="entry name" value="CST COMPLEX SUBUNIT STN1"/>
    <property type="match status" value="1"/>
</dbReference>
<evidence type="ECO:0000256" key="5">
    <source>
        <dbReference type="ARBA" id="ARBA00022895"/>
    </source>
</evidence>
<dbReference type="GO" id="GO:0003677">
    <property type="term" value="F:DNA binding"/>
    <property type="evidence" value="ECO:0007669"/>
    <property type="project" value="UniProtKB-KW"/>
</dbReference>
<evidence type="ECO:0000313" key="11">
    <source>
        <dbReference type="EMBL" id="KAJ4259795.1"/>
    </source>
</evidence>
<dbReference type="InterPro" id="IPR040260">
    <property type="entry name" value="RFA2-like"/>
</dbReference>
<dbReference type="GO" id="GO:0005634">
    <property type="term" value="C:nucleus"/>
    <property type="evidence" value="ECO:0007669"/>
    <property type="project" value="UniProtKB-SubCell"/>
</dbReference>
<dbReference type="GO" id="GO:0000781">
    <property type="term" value="C:chromosome, telomeric region"/>
    <property type="evidence" value="ECO:0007669"/>
    <property type="project" value="UniProtKB-SubCell"/>
</dbReference>
<accession>A0A9W8RZ43</accession>
<feature type="domain" description="CST complex subunit Stn1 N-terminal" evidence="10">
    <location>
        <begin position="48"/>
        <end position="93"/>
    </location>
</feature>
<gene>
    <name evidence="11" type="ORF">NW762_007727</name>
</gene>
<keyword evidence="6" id="KW-0238">DNA-binding</keyword>
<evidence type="ECO:0000256" key="1">
    <source>
        <dbReference type="ARBA" id="ARBA00004123"/>
    </source>
</evidence>
<dbReference type="InterPro" id="IPR012340">
    <property type="entry name" value="NA-bd_OB-fold"/>
</dbReference>
<keyword evidence="12" id="KW-1185">Reference proteome</keyword>
<dbReference type="CDD" id="cd03524">
    <property type="entry name" value="RPA2_OBF_family"/>
    <property type="match status" value="1"/>
</dbReference>
<dbReference type="Proteomes" id="UP001152049">
    <property type="component" value="Unassembled WGS sequence"/>
</dbReference>
<dbReference type="InterPro" id="IPR018856">
    <property type="entry name" value="Stn1_N"/>
</dbReference>
<feature type="domain" description="CST complex subunit Stn1 N-terminal" evidence="10">
    <location>
        <begin position="127"/>
        <end position="221"/>
    </location>
</feature>
<dbReference type="AlphaFoldDB" id="A0A9W8RZ43"/>